<dbReference type="InterPro" id="IPR036259">
    <property type="entry name" value="MFS_trans_sf"/>
</dbReference>
<dbReference type="InterPro" id="IPR011701">
    <property type="entry name" value="MFS"/>
</dbReference>
<evidence type="ECO:0000256" key="4">
    <source>
        <dbReference type="ARBA" id="ARBA00022989"/>
    </source>
</evidence>
<evidence type="ECO:0000259" key="7">
    <source>
        <dbReference type="PROSITE" id="PS50850"/>
    </source>
</evidence>
<dbReference type="STRING" id="1348624.GCA_001591545_00782"/>
<keyword evidence="3 6" id="KW-0812">Transmembrane</keyword>
<dbReference type="InterPro" id="IPR052528">
    <property type="entry name" value="Sugar_transport-like"/>
</dbReference>
<feature type="transmembrane region" description="Helical" evidence="6">
    <location>
        <begin position="379"/>
        <end position="398"/>
    </location>
</feature>
<feature type="transmembrane region" description="Helical" evidence="6">
    <location>
        <begin position="353"/>
        <end position="373"/>
    </location>
</feature>
<evidence type="ECO:0000313" key="9">
    <source>
        <dbReference type="Proteomes" id="UP000249134"/>
    </source>
</evidence>
<feature type="transmembrane region" description="Helical" evidence="6">
    <location>
        <begin position="141"/>
        <end position="166"/>
    </location>
</feature>
<dbReference type="SUPFAM" id="SSF103473">
    <property type="entry name" value="MFS general substrate transporter"/>
    <property type="match status" value="1"/>
</dbReference>
<feature type="transmembrane region" description="Helical" evidence="6">
    <location>
        <begin position="283"/>
        <end position="303"/>
    </location>
</feature>
<evidence type="ECO:0000256" key="2">
    <source>
        <dbReference type="ARBA" id="ARBA00022448"/>
    </source>
</evidence>
<dbReference type="KEGG" id="blen:NCTC4824_01701"/>
<accession>A0A2X4W7U8</accession>
<feature type="transmembrane region" description="Helical" evidence="6">
    <location>
        <begin position="20"/>
        <end position="43"/>
    </location>
</feature>
<dbReference type="Pfam" id="PF07690">
    <property type="entry name" value="MFS_1"/>
    <property type="match status" value="1"/>
</dbReference>
<comment type="subcellular location">
    <subcellularLocation>
        <location evidence="1">Cell membrane</location>
        <topology evidence="1">Multi-pass membrane protein</topology>
    </subcellularLocation>
</comment>
<feature type="domain" description="Major facilitator superfamily (MFS) profile" evidence="7">
    <location>
        <begin position="1"/>
        <end position="199"/>
    </location>
</feature>
<feature type="transmembrane region" description="Helical" evidence="6">
    <location>
        <begin position="230"/>
        <end position="247"/>
    </location>
</feature>
<feature type="transmembrane region" description="Helical" evidence="6">
    <location>
        <begin position="49"/>
        <end position="70"/>
    </location>
</feature>
<reference evidence="8 9" key="1">
    <citation type="submission" date="2018-06" db="EMBL/GenBank/DDBJ databases">
        <authorList>
            <consortium name="Pathogen Informatics"/>
            <person name="Doyle S."/>
        </authorList>
    </citation>
    <scope>NUCLEOTIDE SEQUENCE [LARGE SCALE GENOMIC DNA]</scope>
    <source>
        <strain evidence="8 9">NCTC4824</strain>
    </source>
</reference>
<evidence type="ECO:0000256" key="3">
    <source>
        <dbReference type="ARBA" id="ARBA00022692"/>
    </source>
</evidence>
<feature type="transmembrane region" description="Helical" evidence="6">
    <location>
        <begin position="107"/>
        <end position="129"/>
    </location>
</feature>
<dbReference type="PROSITE" id="PS00217">
    <property type="entry name" value="SUGAR_TRANSPORT_2"/>
    <property type="match status" value="1"/>
</dbReference>
<gene>
    <name evidence="8" type="ORF">NCTC4824_01701</name>
</gene>
<organism evidence="8 9">
    <name type="scientific">Lederbergia lenta</name>
    <name type="common">Bacillus lentus</name>
    <dbReference type="NCBI Taxonomy" id="1467"/>
    <lineage>
        <taxon>Bacteria</taxon>
        <taxon>Bacillati</taxon>
        <taxon>Bacillota</taxon>
        <taxon>Bacilli</taxon>
        <taxon>Bacillales</taxon>
        <taxon>Bacillaceae</taxon>
        <taxon>Lederbergia</taxon>
    </lineage>
</organism>
<evidence type="ECO:0000256" key="5">
    <source>
        <dbReference type="ARBA" id="ARBA00023136"/>
    </source>
</evidence>
<dbReference type="InterPro" id="IPR005829">
    <property type="entry name" value="Sugar_transporter_CS"/>
</dbReference>
<protein>
    <submittedName>
        <fullName evidence="8">MFS superfamily transporter protein</fullName>
    </submittedName>
</protein>
<dbReference type="Gene3D" id="1.20.1250.20">
    <property type="entry name" value="MFS general substrate transporter like domains"/>
    <property type="match status" value="1"/>
</dbReference>
<feature type="transmembrane region" description="Helical" evidence="6">
    <location>
        <begin position="309"/>
        <end position="333"/>
    </location>
</feature>
<keyword evidence="2" id="KW-0813">Transport</keyword>
<dbReference type="RefSeq" id="WP_066137437.1">
    <property type="nucleotide sequence ID" value="NZ_CBCSGM010000001.1"/>
</dbReference>
<dbReference type="GO" id="GO:0022857">
    <property type="term" value="F:transmembrane transporter activity"/>
    <property type="evidence" value="ECO:0007669"/>
    <property type="project" value="InterPro"/>
</dbReference>
<feature type="transmembrane region" description="Helical" evidence="6">
    <location>
        <begin position="82"/>
        <end position="101"/>
    </location>
</feature>
<dbReference type="PANTHER" id="PTHR23526:SF2">
    <property type="entry name" value="MAJOR FACILITATOR SUPERFAMILY (MFS) PROFILE DOMAIN-CONTAINING PROTEIN"/>
    <property type="match status" value="1"/>
</dbReference>
<dbReference type="GO" id="GO:0005886">
    <property type="term" value="C:plasma membrane"/>
    <property type="evidence" value="ECO:0007669"/>
    <property type="project" value="UniProtKB-SubCell"/>
</dbReference>
<name>A0A2X4W7U8_LEDLE</name>
<keyword evidence="5 6" id="KW-0472">Membrane</keyword>
<keyword evidence="4 6" id="KW-1133">Transmembrane helix</keyword>
<dbReference type="EMBL" id="LS483476">
    <property type="protein sequence ID" value="SQI56048.1"/>
    <property type="molecule type" value="Genomic_DNA"/>
</dbReference>
<proteinExistence type="predicted"/>
<evidence type="ECO:0000256" key="1">
    <source>
        <dbReference type="ARBA" id="ARBA00004651"/>
    </source>
</evidence>
<dbReference type="InterPro" id="IPR020846">
    <property type="entry name" value="MFS_dom"/>
</dbReference>
<dbReference type="AlphaFoldDB" id="A0A2X4W7U8"/>
<sequence length="404" mass="45230">MHVIKKVFGNMDVSKDLFLLLLIGGLYSISISLSNTFVNIYLWKQSKDFIDLAIYNLAIVIFQPITFILAGRWAKKVDRVIVLRYGVISLALFFIAVLSFGEKSSEHLILLGGLLGIGYGFYWLAFNVLTFEITEPETRDFFNGFMGALTSIGGIIGPISAGFIITRFVSNIGYTVIFAISLLLFLGAVITSFFIKRRPASGQYMFLRIFTERKNNANWRFVTNAHFLQGLREGTFVFVISVFIFLVTQDEFALGTFGLINSSIAFIMYTLATRLIKKEKRKVVMVAGGILLYVAIFLIVFDITYAKLLIYGGLLGIAYPLMLVPYSSMTLDVIGKGWKAAEMRIEYIVVKELFLNMGRVISIIAFIATITYFGTTDSIPIFLLVVGIGHTLAAFILTKVRVDM</sequence>
<evidence type="ECO:0000313" key="8">
    <source>
        <dbReference type="EMBL" id="SQI56048.1"/>
    </source>
</evidence>
<keyword evidence="9" id="KW-1185">Reference proteome</keyword>
<dbReference type="Proteomes" id="UP000249134">
    <property type="component" value="Chromosome 1"/>
</dbReference>
<dbReference type="PANTHER" id="PTHR23526">
    <property type="entry name" value="INTEGRAL MEMBRANE TRANSPORT PROTEIN-RELATED"/>
    <property type="match status" value="1"/>
</dbReference>
<feature type="transmembrane region" description="Helical" evidence="6">
    <location>
        <begin position="253"/>
        <end position="271"/>
    </location>
</feature>
<feature type="transmembrane region" description="Helical" evidence="6">
    <location>
        <begin position="172"/>
        <end position="195"/>
    </location>
</feature>
<dbReference type="PROSITE" id="PS50850">
    <property type="entry name" value="MFS"/>
    <property type="match status" value="1"/>
</dbReference>
<evidence type="ECO:0000256" key="6">
    <source>
        <dbReference type="SAM" id="Phobius"/>
    </source>
</evidence>